<evidence type="ECO:0000256" key="9">
    <source>
        <dbReference type="ARBA" id="ARBA00023065"/>
    </source>
</evidence>
<dbReference type="AlphaFoldDB" id="Q0W4R1"/>
<evidence type="ECO:0000256" key="1">
    <source>
        <dbReference type="ARBA" id="ARBA00004651"/>
    </source>
</evidence>
<evidence type="ECO:0000256" key="10">
    <source>
        <dbReference type="ARBA" id="ARBA00023134"/>
    </source>
</evidence>
<dbReference type="Proteomes" id="UP000000663">
    <property type="component" value="Chromosome"/>
</dbReference>
<dbReference type="GO" id="GO:0015093">
    <property type="term" value="F:ferrous iron transmembrane transporter activity"/>
    <property type="evidence" value="ECO:0007669"/>
    <property type="project" value="UniProtKB-UniRule"/>
</dbReference>
<dbReference type="GO" id="GO:0005886">
    <property type="term" value="C:plasma membrane"/>
    <property type="evidence" value="ECO:0007669"/>
    <property type="project" value="UniProtKB-SubCell"/>
</dbReference>
<sequence>MRPEKALKVALIGNPSVGKSTLFSRLTGIGVLISNYPGTTMEVAHGRVVHDDILLDLTDLPGIYSLDTLNPEEKTVLNYLKEEKPDIILNVIDSTRLERNLYLTLELLELDTPVIVALNMVDEAAMIGIQIDHEQFAGLLGTAVIPTSAQKGTGLEELMHAFRTPHAADGQRHVRYDRHVESYIEQLKAMGLRRNEAVLLLSHGNTEGRSEDIATAVAIMRDEITSSHEAPVLEILAGNRYSEAGLIARSVMRHKPASQMSLRERIDDLLVSPLWGFAILAAIMLAMLLTVFFVGGFLEELIVGTFDQYILQPVTAALSAHPLIQVIVEYTLIGVQAGFGIVVPYIMTFYVLMALLENSGYLTRAAFLLDEIMHRFKLHGRAMIPMILGFGCSVPAIMSTKALQTRRERIVTSTLVCLVPCSARSIVILDLVASFVSIWAGLSIYVLMLIIAVVVAWLLGRIVKGEEMGLVLEMVPLRVPGVKDVVEKTWMQMKEFIYVAFPLLIAGSAVLGVLQYVGFLDLMNSLLSPITTGWLGLPDFTATALIFGILRKEMALETLAIMAGTANFSLAMTPLQMYVFAVFTTIYMPCIASIAMLKRVLGWKDTAWITLLTVVLALLVSGLIAQIVPVIMSLL</sequence>
<feature type="transmembrane region" description="Helical" evidence="15">
    <location>
        <begin position="335"/>
        <end position="356"/>
    </location>
</feature>
<feature type="binding site" evidence="13">
    <location>
        <begin position="13"/>
        <end position="20"/>
    </location>
    <ligand>
        <name>GTP</name>
        <dbReference type="ChEBI" id="CHEBI:37565"/>
        <label>1</label>
    </ligand>
</feature>
<name>Q0W4R1_METAR</name>
<dbReference type="SUPFAM" id="SSF52540">
    <property type="entry name" value="P-loop containing nucleoside triphosphate hydrolases"/>
    <property type="match status" value="1"/>
</dbReference>
<feature type="transmembrane region" description="Helical" evidence="15">
    <location>
        <begin position="496"/>
        <end position="520"/>
    </location>
</feature>
<feature type="binding site" evidence="13">
    <location>
        <begin position="59"/>
        <end position="62"/>
    </location>
    <ligand>
        <name>GTP</name>
        <dbReference type="ChEBI" id="CHEBI:37565"/>
        <label>1</label>
    </ligand>
</feature>
<evidence type="ECO:0000256" key="13">
    <source>
        <dbReference type="PIRSR" id="PIRSR603373-1"/>
    </source>
</evidence>
<dbReference type="Gene3D" id="3.40.50.300">
    <property type="entry name" value="P-loop containing nucleotide triphosphate hydrolases"/>
    <property type="match status" value="1"/>
</dbReference>
<dbReference type="InterPro" id="IPR027417">
    <property type="entry name" value="P-loop_NTPase"/>
</dbReference>
<dbReference type="PANTHER" id="PTHR43185">
    <property type="entry name" value="FERROUS IRON TRANSPORT PROTEIN B"/>
    <property type="match status" value="1"/>
</dbReference>
<keyword evidence="14" id="KW-0479">Metal-binding</keyword>
<feature type="transmembrane region" description="Helical" evidence="15">
    <location>
        <begin position="269"/>
        <end position="298"/>
    </location>
</feature>
<feature type="transmembrane region" description="Helical" evidence="15">
    <location>
        <begin position="376"/>
        <end position="398"/>
    </location>
</feature>
<proteinExistence type="predicted"/>
<dbReference type="PROSITE" id="PS51711">
    <property type="entry name" value="G_FEOB"/>
    <property type="match status" value="1"/>
</dbReference>
<organism evidence="17 18">
    <name type="scientific">Methanocella arvoryzae (strain DSM 22066 / NBRC 105507 / MRE50)</name>
    <dbReference type="NCBI Taxonomy" id="351160"/>
    <lineage>
        <taxon>Archaea</taxon>
        <taxon>Methanobacteriati</taxon>
        <taxon>Methanobacteriota</taxon>
        <taxon>Stenosarchaea group</taxon>
        <taxon>Methanomicrobia</taxon>
        <taxon>Methanocellales</taxon>
        <taxon>Methanocellaceae</taxon>
        <taxon>Methanocella</taxon>
    </lineage>
</organism>
<keyword evidence="5 15" id="KW-0812">Transmembrane</keyword>
<dbReference type="InterPro" id="IPR006073">
    <property type="entry name" value="GTP-bd"/>
</dbReference>
<dbReference type="NCBIfam" id="TIGR00437">
    <property type="entry name" value="feoB"/>
    <property type="match status" value="1"/>
</dbReference>
<reference evidence="17 18" key="1">
    <citation type="journal article" date="2006" name="Science">
        <title>Genome of rice cluster I archaea -- the key methane producers in the rice rhizosphere.</title>
        <authorList>
            <person name="Erkel C."/>
            <person name="Kube M."/>
            <person name="Reinhardt R."/>
            <person name="Liesack W."/>
        </authorList>
    </citation>
    <scope>NUCLEOTIDE SEQUENCE [LARGE SCALE GENOMIC DNA]</scope>
    <source>
        <strain evidence="18">DSM 22066 / NBRC 105507 / MRE50</strain>
    </source>
</reference>
<protein>
    <recommendedName>
        <fullName evidence="12">Ferrous iron transport protein B</fullName>
    </recommendedName>
</protein>
<dbReference type="InterPro" id="IPR030389">
    <property type="entry name" value="G_FEOB_dom"/>
</dbReference>
<keyword evidence="3" id="KW-1003">Cell membrane</keyword>
<gene>
    <name evidence="17" type="primary">feoB</name>
    <name evidence="17" type="ORF">RCIX1347</name>
</gene>
<keyword evidence="2" id="KW-0813">Transport</keyword>
<keyword evidence="4" id="KW-0410">Iron transport</keyword>
<dbReference type="InterPro" id="IPR011640">
    <property type="entry name" value="Fe2_transport_prot_B_C"/>
</dbReference>
<dbReference type="GO" id="GO:0046872">
    <property type="term" value="F:metal ion binding"/>
    <property type="evidence" value="ECO:0007669"/>
    <property type="project" value="UniProtKB-KW"/>
</dbReference>
<feature type="domain" description="FeoB-type G" evidence="16">
    <location>
        <begin position="6"/>
        <end position="168"/>
    </location>
</feature>
<evidence type="ECO:0000256" key="15">
    <source>
        <dbReference type="SAM" id="Phobius"/>
    </source>
</evidence>
<feature type="transmembrane region" description="Helical" evidence="15">
    <location>
        <begin position="410"/>
        <end position="432"/>
    </location>
</feature>
<keyword evidence="6 13" id="KW-0547">Nucleotide-binding</keyword>
<feature type="binding site" evidence="14">
    <location>
        <position position="27"/>
    </location>
    <ligand>
        <name>Mg(2+)</name>
        <dbReference type="ChEBI" id="CHEBI:18420"/>
        <label>2</label>
    </ligand>
</feature>
<dbReference type="RefSeq" id="WP_012035916.1">
    <property type="nucleotide sequence ID" value="NC_009464.1"/>
</dbReference>
<dbReference type="Pfam" id="PF02421">
    <property type="entry name" value="FeoB_N"/>
    <property type="match status" value="1"/>
</dbReference>
<evidence type="ECO:0000259" key="16">
    <source>
        <dbReference type="PROSITE" id="PS51711"/>
    </source>
</evidence>
<dbReference type="PATRIC" id="fig|351160.9.peg.1629"/>
<evidence type="ECO:0000256" key="6">
    <source>
        <dbReference type="ARBA" id="ARBA00022741"/>
    </source>
</evidence>
<evidence type="ECO:0000313" key="18">
    <source>
        <dbReference type="Proteomes" id="UP000000663"/>
    </source>
</evidence>
<dbReference type="GeneID" id="5144040"/>
<keyword evidence="11 15" id="KW-0472">Membrane</keyword>
<comment type="subcellular location">
    <subcellularLocation>
        <location evidence="1">Cell membrane</location>
        <topology evidence="1">Multi-pass membrane protein</topology>
    </subcellularLocation>
</comment>
<dbReference type="Pfam" id="PF07664">
    <property type="entry name" value="FeoB_C"/>
    <property type="match status" value="1"/>
</dbReference>
<keyword evidence="7 15" id="KW-1133">Transmembrane helix</keyword>
<evidence type="ECO:0000256" key="7">
    <source>
        <dbReference type="ARBA" id="ARBA00022989"/>
    </source>
</evidence>
<dbReference type="InterPro" id="IPR003373">
    <property type="entry name" value="Fe2_transport_prot-B"/>
</dbReference>
<evidence type="ECO:0000256" key="3">
    <source>
        <dbReference type="ARBA" id="ARBA00022475"/>
    </source>
</evidence>
<evidence type="ECO:0000256" key="4">
    <source>
        <dbReference type="ARBA" id="ARBA00022496"/>
    </source>
</evidence>
<evidence type="ECO:0000256" key="5">
    <source>
        <dbReference type="ARBA" id="ARBA00022692"/>
    </source>
</evidence>
<keyword evidence="18" id="KW-1185">Reference proteome</keyword>
<dbReference type="STRING" id="351160.RCIX1347"/>
<dbReference type="eggNOG" id="arCOG00359">
    <property type="taxonomic scope" value="Archaea"/>
</dbReference>
<evidence type="ECO:0000256" key="12">
    <source>
        <dbReference type="NCBIfam" id="TIGR00437"/>
    </source>
</evidence>
<dbReference type="InterPro" id="IPR005225">
    <property type="entry name" value="Small_GTP-bd"/>
</dbReference>
<evidence type="ECO:0000256" key="2">
    <source>
        <dbReference type="ARBA" id="ARBA00022448"/>
    </source>
</evidence>
<feature type="transmembrane region" description="Helical" evidence="15">
    <location>
        <begin position="438"/>
        <end position="459"/>
    </location>
</feature>
<feature type="transmembrane region" description="Helical" evidence="15">
    <location>
        <begin position="578"/>
        <end position="597"/>
    </location>
</feature>
<evidence type="ECO:0000256" key="8">
    <source>
        <dbReference type="ARBA" id="ARBA00023004"/>
    </source>
</evidence>
<keyword evidence="14" id="KW-0460">Magnesium</keyword>
<accession>Q0W4R1</accession>
<dbReference type="EMBL" id="AM114193">
    <property type="protein sequence ID" value="CAJ36632.1"/>
    <property type="molecule type" value="Genomic_DNA"/>
</dbReference>
<dbReference type="InterPro" id="IPR011642">
    <property type="entry name" value="Gate_dom"/>
</dbReference>
<evidence type="ECO:0000256" key="11">
    <source>
        <dbReference type="ARBA" id="ARBA00023136"/>
    </source>
</evidence>
<dbReference type="OrthoDB" id="85305at2157"/>
<keyword evidence="9" id="KW-0406">Ion transport</keyword>
<evidence type="ECO:0000313" key="17">
    <source>
        <dbReference type="EMBL" id="CAJ36632.1"/>
    </source>
</evidence>
<dbReference type="NCBIfam" id="TIGR00231">
    <property type="entry name" value="small_GTP"/>
    <property type="match status" value="1"/>
</dbReference>
<dbReference type="KEGG" id="rci:RCIX1347"/>
<feature type="transmembrane region" description="Helical" evidence="15">
    <location>
        <begin position="609"/>
        <end position="632"/>
    </location>
</feature>
<keyword evidence="8" id="KW-0408">Iron</keyword>
<evidence type="ECO:0000256" key="14">
    <source>
        <dbReference type="PIRSR" id="PIRSR603373-2"/>
    </source>
</evidence>
<dbReference type="GO" id="GO:0005525">
    <property type="term" value="F:GTP binding"/>
    <property type="evidence" value="ECO:0007669"/>
    <property type="project" value="UniProtKB-KW"/>
</dbReference>
<dbReference type="PRINTS" id="PR00326">
    <property type="entry name" value="GTP1OBG"/>
</dbReference>
<feature type="binding site" evidence="13">
    <location>
        <begin position="119"/>
        <end position="122"/>
    </location>
    <ligand>
        <name>GTP</name>
        <dbReference type="ChEBI" id="CHEBI:37565"/>
        <label>1</label>
    </ligand>
</feature>
<feature type="binding site" evidence="13">
    <location>
        <begin position="38"/>
        <end position="42"/>
    </location>
    <ligand>
        <name>GTP</name>
        <dbReference type="ChEBI" id="CHEBI:37565"/>
        <label>1</label>
    </ligand>
</feature>
<keyword evidence="10 13" id="KW-0342">GTP-binding</keyword>
<dbReference type="Pfam" id="PF07670">
    <property type="entry name" value="Gate"/>
    <property type="match status" value="2"/>
</dbReference>
<dbReference type="PANTHER" id="PTHR43185:SF1">
    <property type="entry name" value="FE(2+) TRANSPORTER FEOB"/>
    <property type="match status" value="1"/>
</dbReference>
<feature type="binding site" evidence="14">
    <location>
        <position position="28"/>
    </location>
    <ligand>
        <name>Mg(2+)</name>
        <dbReference type="ChEBI" id="CHEBI:18420"/>
        <label>2</label>
    </ligand>
</feature>
<dbReference type="InterPro" id="IPR050860">
    <property type="entry name" value="FeoB_GTPase"/>
</dbReference>